<keyword evidence="3" id="KW-1185">Reference proteome</keyword>
<accession>A0ABP5FWR5</accession>
<feature type="compositionally biased region" description="Basic residues" evidence="1">
    <location>
        <begin position="1"/>
        <end position="16"/>
    </location>
</feature>
<protein>
    <submittedName>
        <fullName evidence="2">Uncharacterized protein</fullName>
    </submittedName>
</protein>
<gene>
    <name evidence="2" type="ORF">GCM10009839_40250</name>
</gene>
<evidence type="ECO:0000256" key="1">
    <source>
        <dbReference type="SAM" id="MobiDB-lite"/>
    </source>
</evidence>
<dbReference type="EMBL" id="BAAAQN010000022">
    <property type="protein sequence ID" value="GAA2035478.1"/>
    <property type="molecule type" value="Genomic_DNA"/>
</dbReference>
<evidence type="ECO:0000313" key="2">
    <source>
        <dbReference type="EMBL" id="GAA2035478.1"/>
    </source>
</evidence>
<reference evidence="3" key="1">
    <citation type="journal article" date="2019" name="Int. J. Syst. Evol. Microbiol.">
        <title>The Global Catalogue of Microorganisms (GCM) 10K type strain sequencing project: providing services to taxonomists for standard genome sequencing and annotation.</title>
        <authorList>
            <consortium name="The Broad Institute Genomics Platform"/>
            <consortium name="The Broad Institute Genome Sequencing Center for Infectious Disease"/>
            <person name="Wu L."/>
            <person name="Ma J."/>
        </authorList>
    </citation>
    <scope>NUCLEOTIDE SEQUENCE [LARGE SCALE GENOMIC DNA]</scope>
    <source>
        <strain evidence="3">JCM 16014</strain>
    </source>
</reference>
<feature type="region of interest" description="Disordered" evidence="1">
    <location>
        <begin position="1"/>
        <end position="55"/>
    </location>
</feature>
<comment type="caution">
    <text evidence="2">The sequence shown here is derived from an EMBL/GenBank/DDBJ whole genome shotgun (WGS) entry which is preliminary data.</text>
</comment>
<dbReference type="Proteomes" id="UP001500751">
    <property type="component" value="Unassembled WGS sequence"/>
</dbReference>
<evidence type="ECO:0000313" key="3">
    <source>
        <dbReference type="Proteomes" id="UP001500751"/>
    </source>
</evidence>
<name>A0ABP5FWR5_9ACTN</name>
<organism evidence="2 3">
    <name type="scientific">Catenulispora yoronensis</name>
    <dbReference type="NCBI Taxonomy" id="450799"/>
    <lineage>
        <taxon>Bacteria</taxon>
        <taxon>Bacillati</taxon>
        <taxon>Actinomycetota</taxon>
        <taxon>Actinomycetes</taxon>
        <taxon>Catenulisporales</taxon>
        <taxon>Catenulisporaceae</taxon>
        <taxon>Catenulispora</taxon>
    </lineage>
</organism>
<sequence>MKQRVKRALRSRKARKILKEPGGPDFWSGPDGGVREPRRPKGSPPQDSIQLKEPL</sequence>
<proteinExistence type="predicted"/>